<evidence type="ECO:0000256" key="1">
    <source>
        <dbReference type="SAM" id="SignalP"/>
    </source>
</evidence>
<reference evidence="3 4" key="1">
    <citation type="submission" date="2016-10" db="EMBL/GenBank/DDBJ databases">
        <authorList>
            <person name="de Groot N.N."/>
        </authorList>
    </citation>
    <scope>NUCLEOTIDE SEQUENCE [LARGE SCALE GENOMIC DNA]</scope>
    <source>
        <strain evidence="4">P4B,CCM 7963,CECT 7998,DSM 25260,IBRC-M 10614,KCTC 13821</strain>
    </source>
</reference>
<evidence type="ECO:0000259" key="2">
    <source>
        <dbReference type="PROSITE" id="PS51352"/>
    </source>
</evidence>
<evidence type="ECO:0000313" key="4">
    <source>
        <dbReference type="Proteomes" id="UP000199017"/>
    </source>
</evidence>
<feature type="domain" description="Thioredoxin" evidence="2">
    <location>
        <begin position="44"/>
        <end position="181"/>
    </location>
</feature>
<keyword evidence="4" id="KW-1185">Reference proteome</keyword>
<dbReference type="InterPro" id="IPR050553">
    <property type="entry name" value="Thioredoxin_ResA/DsbE_sf"/>
</dbReference>
<dbReference type="InterPro" id="IPR013740">
    <property type="entry name" value="Redoxin"/>
</dbReference>
<dbReference type="GO" id="GO:0016853">
    <property type="term" value="F:isomerase activity"/>
    <property type="evidence" value="ECO:0007669"/>
    <property type="project" value="UniProtKB-KW"/>
</dbReference>
<dbReference type="SUPFAM" id="SSF52833">
    <property type="entry name" value="Thioredoxin-like"/>
    <property type="match status" value="1"/>
</dbReference>
<dbReference type="PANTHER" id="PTHR42852">
    <property type="entry name" value="THIOL:DISULFIDE INTERCHANGE PROTEIN DSBE"/>
    <property type="match status" value="1"/>
</dbReference>
<dbReference type="Pfam" id="PF08534">
    <property type="entry name" value="Redoxin"/>
    <property type="match status" value="1"/>
</dbReference>
<dbReference type="PANTHER" id="PTHR42852:SF13">
    <property type="entry name" value="PROTEIN DIPZ"/>
    <property type="match status" value="1"/>
</dbReference>
<dbReference type="Proteomes" id="UP000199017">
    <property type="component" value="Unassembled WGS sequence"/>
</dbReference>
<gene>
    <name evidence="3" type="ORF">SAMN05216352_10655</name>
</gene>
<dbReference type="STRING" id="930129.SAMN05216352_10655"/>
<feature type="signal peptide" evidence="1">
    <location>
        <begin position="1"/>
        <end position="26"/>
    </location>
</feature>
<protein>
    <submittedName>
        <fullName evidence="3">Thiol-disulfide isomerase or thioredoxin</fullName>
    </submittedName>
</protein>
<proteinExistence type="predicted"/>
<dbReference type="InterPro" id="IPR036249">
    <property type="entry name" value="Thioredoxin-like_sf"/>
</dbReference>
<dbReference type="OrthoDB" id="25753at2"/>
<sequence>MNYVQKRLMFLSLCGLILLTGLFYQASQNPSKEAVQVAAGYPVVQTGHRAPSVDLIGLDGQTYSMETFSGKPVLFTFFSSWCGICQEELPKLSRYYEEKKDTLNIVAINATTQEYNKEDVKQFVQQAKLSIPVLLDEEGEGIEAFSVTGVPVSFLLDENGIVMDTFYGPIDQSKLEEALGM</sequence>
<accession>A0A1G8J6E6</accession>
<feature type="chain" id="PRO_5011500991" evidence="1">
    <location>
        <begin position="27"/>
        <end position="181"/>
    </location>
</feature>
<dbReference type="GO" id="GO:0016491">
    <property type="term" value="F:oxidoreductase activity"/>
    <property type="evidence" value="ECO:0007669"/>
    <property type="project" value="InterPro"/>
</dbReference>
<name>A0A1G8J6E6_9BACI</name>
<dbReference type="PROSITE" id="PS51352">
    <property type="entry name" value="THIOREDOXIN_2"/>
    <property type="match status" value="1"/>
</dbReference>
<dbReference type="EMBL" id="FNDU01000006">
    <property type="protein sequence ID" value="SDI26567.1"/>
    <property type="molecule type" value="Genomic_DNA"/>
</dbReference>
<dbReference type="AlphaFoldDB" id="A0A1G8J6E6"/>
<dbReference type="InterPro" id="IPR013766">
    <property type="entry name" value="Thioredoxin_domain"/>
</dbReference>
<evidence type="ECO:0000313" key="3">
    <source>
        <dbReference type="EMBL" id="SDI26567.1"/>
    </source>
</evidence>
<dbReference type="CDD" id="cd02966">
    <property type="entry name" value="TlpA_like_family"/>
    <property type="match status" value="1"/>
</dbReference>
<keyword evidence="3" id="KW-0413">Isomerase</keyword>
<organism evidence="3 4">
    <name type="scientific">Alteribacillus bidgolensis</name>
    <dbReference type="NCBI Taxonomy" id="930129"/>
    <lineage>
        <taxon>Bacteria</taxon>
        <taxon>Bacillati</taxon>
        <taxon>Bacillota</taxon>
        <taxon>Bacilli</taxon>
        <taxon>Bacillales</taxon>
        <taxon>Bacillaceae</taxon>
        <taxon>Alteribacillus</taxon>
    </lineage>
</organism>
<dbReference type="RefSeq" id="WP_091584940.1">
    <property type="nucleotide sequence ID" value="NZ_FNDU01000006.1"/>
</dbReference>
<keyword evidence="1" id="KW-0732">Signal</keyword>
<dbReference type="Gene3D" id="3.40.30.10">
    <property type="entry name" value="Glutaredoxin"/>
    <property type="match status" value="1"/>
</dbReference>